<protein>
    <recommendedName>
        <fullName evidence="3">Transposase</fullName>
    </recommendedName>
</protein>
<reference evidence="1 2" key="1">
    <citation type="submission" date="2013-08" db="EMBL/GenBank/DDBJ databases">
        <title>Gluconobacter thailandicus NBRC 3257 whole genome sequence.</title>
        <authorList>
            <person name="Matsutani M."/>
            <person name="Yakushi T."/>
            <person name="Matsushita K."/>
        </authorList>
    </citation>
    <scope>NUCLEOTIDE SEQUENCE [LARGE SCALE GENOMIC DNA]</scope>
    <source>
        <strain evidence="1 2">NBRC 3257</strain>
    </source>
</reference>
<comment type="caution">
    <text evidence="1">The sequence shown here is derived from an EMBL/GenBank/DDBJ whole genome shotgun (WGS) entry which is preliminary data.</text>
</comment>
<evidence type="ECO:0000313" key="1">
    <source>
        <dbReference type="EMBL" id="GAD25599.1"/>
    </source>
</evidence>
<evidence type="ECO:0008006" key="3">
    <source>
        <dbReference type="Google" id="ProtNLM"/>
    </source>
</evidence>
<evidence type="ECO:0000313" key="2">
    <source>
        <dbReference type="Proteomes" id="UP000018209"/>
    </source>
</evidence>
<dbReference type="Proteomes" id="UP000018209">
    <property type="component" value="Unassembled WGS sequence"/>
</dbReference>
<dbReference type="EMBL" id="BASM01000008">
    <property type="protein sequence ID" value="GAD25599.1"/>
    <property type="molecule type" value="Genomic_DNA"/>
</dbReference>
<keyword evidence="2" id="KW-1185">Reference proteome</keyword>
<organism evidence="1 2">
    <name type="scientific">Gluconobacter thailandicus NBRC 3257</name>
    <dbReference type="NCBI Taxonomy" id="1381097"/>
    <lineage>
        <taxon>Bacteria</taxon>
        <taxon>Pseudomonadati</taxon>
        <taxon>Pseudomonadota</taxon>
        <taxon>Alphaproteobacteria</taxon>
        <taxon>Acetobacterales</taxon>
        <taxon>Acetobacteraceae</taxon>
        <taxon>Gluconobacter</taxon>
    </lineage>
</organism>
<proteinExistence type="predicted"/>
<accession>A0ABQ0ITQ4</accession>
<gene>
    <name evidence="1" type="ORF">NBRC3257_0598</name>
</gene>
<sequence length="63" mass="7559">MEPYAQPEAGRFQTQDFSKRLRRQKRGRFLFAGHKNLTDQQVYTTFLNLDPVQIVETTHQYQE</sequence>
<name>A0ABQ0ITQ4_GLUTH</name>